<proteinExistence type="predicted"/>
<dbReference type="EMBL" id="BAABRI010000007">
    <property type="protein sequence ID" value="GAA5482304.1"/>
    <property type="molecule type" value="Genomic_DNA"/>
</dbReference>
<feature type="transmembrane region" description="Helical" evidence="7">
    <location>
        <begin position="232"/>
        <end position="255"/>
    </location>
</feature>
<evidence type="ECO:0000256" key="4">
    <source>
        <dbReference type="ARBA" id="ARBA00022840"/>
    </source>
</evidence>
<dbReference type="PANTHER" id="PTHR43394:SF1">
    <property type="entry name" value="ATP-BINDING CASSETTE SUB-FAMILY B MEMBER 10, MITOCHONDRIAL"/>
    <property type="match status" value="1"/>
</dbReference>
<evidence type="ECO:0000256" key="6">
    <source>
        <dbReference type="ARBA" id="ARBA00023136"/>
    </source>
</evidence>
<dbReference type="InterPro" id="IPR003439">
    <property type="entry name" value="ABC_transporter-like_ATP-bd"/>
</dbReference>
<keyword evidence="2 7" id="KW-0812">Transmembrane</keyword>
<dbReference type="Gene3D" id="1.20.1560.10">
    <property type="entry name" value="ABC transporter type 1, transmembrane domain"/>
    <property type="match status" value="1"/>
</dbReference>
<dbReference type="InterPro" id="IPR017871">
    <property type="entry name" value="ABC_transporter-like_CS"/>
</dbReference>
<protein>
    <submittedName>
        <fullName evidence="10">Multidrug export ATP-binding/permease protein SAV1866</fullName>
    </submittedName>
</protein>
<sequence>MSLRQHKLRAFLLIVLALVGTSLVLVIPTIARQFTDVIIAQRRPDLILRTTLIGLGAIALRQGLLSLRSLIAQSLEARLVHDLRVRLFDQLQRQPVRWFDRHASGEIMSRVSDDVPAMERVLVESLDVALPALFQFLAILGALFWHDWQLALVAIAPLPVIGLITWRHAIRAAPHWRESSEATADLHARLHDSLSGIRQIKVFTHEPETLDSFAAASNTSRQKHMRVMKGQAVIWPGVSMLAEAGIILMVAYGAWRVLQGDITPGTLFYFLFAWGFLFDPVSKINPLSQTWNRGLAATRRVREILDRPAESHLTEGHRPAAIRGDLRFENVSFSYDENSSSIPAVSDISLHASPGETIALVGPTGAGKSTLLHLIARFYEPSSGSILLDGQPLADISKEWLRDRIGYVTQDSFLFNDTLRENLLIARPDASDDELWQTLESANAAAFVKELPDGLDTLAGERGIRFSGGEKQRLSIARALLRNPPILLLDEATSALDNRTERLVQEALENLRADRTCFVIAHRLSTIESADRIVVLVDGRIAETGTHPELLASEGPYARLHRGGSFQAPSADEI</sequence>
<dbReference type="Gene3D" id="3.40.50.300">
    <property type="entry name" value="P-loop containing nucleotide triphosphate hydrolases"/>
    <property type="match status" value="1"/>
</dbReference>
<dbReference type="CDD" id="cd18778">
    <property type="entry name" value="ABC_6TM_exporter_like"/>
    <property type="match status" value="1"/>
</dbReference>
<dbReference type="PANTHER" id="PTHR43394">
    <property type="entry name" value="ATP-DEPENDENT PERMEASE MDL1, MITOCHONDRIAL"/>
    <property type="match status" value="1"/>
</dbReference>
<feature type="domain" description="ABC transmembrane type-1" evidence="9">
    <location>
        <begin position="11"/>
        <end position="293"/>
    </location>
</feature>
<keyword evidence="6 7" id="KW-0472">Membrane</keyword>
<dbReference type="PROSITE" id="PS00211">
    <property type="entry name" value="ABC_TRANSPORTER_1"/>
    <property type="match status" value="1"/>
</dbReference>
<evidence type="ECO:0000256" key="7">
    <source>
        <dbReference type="SAM" id="Phobius"/>
    </source>
</evidence>
<feature type="domain" description="ABC transporter" evidence="8">
    <location>
        <begin position="326"/>
        <end position="563"/>
    </location>
</feature>
<evidence type="ECO:0000256" key="1">
    <source>
        <dbReference type="ARBA" id="ARBA00004651"/>
    </source>
</evidence>
<comment type="subcellular location">
    <subcellularLocation>
        <location evidence="1">Cell membrane</location>
        <topology evidence="1">Multi-pass membrane protein</topology>
    </subcellularLocation>
</comment>
<dbReference type="PROSITE" id="PS50929">
    <property type="entry name" value="ABC_TM1F"/>
    <property type="match status" value="1"/>
</dbReference>
<evidence type="ECO:0000313" key="11">
    <source>
        <dbReference type="Proteomes" id="UP001476282"/>
    </source>
</evidence>
<evidence type="ECO:0000256" key="5">
    <source>
        <dbReference type="ARBA" id="ARBA00022989"/>
    </source>
</evidence>
<evidence type="ECO:0000259" key="9">
    <source>
        <dbReference type="PROSITE" id="PS50929"/>
    </source>
</evidence>
<feature type="transmembrane region" description="Helical" evidence="7">
    <location>
        <begin position="12"/>
        <end position="34"/>
    </location>
</feature>
<dbReference type="SUPFAM" id="SSF52540">
    <property type="entry name" value="P-loop containing nucleoside triphosphate hydrolases"/>
    <property type="match status" value="1"/>
</dbReference>
<keyword evidence="4 10" id="KW-0067">ATP-binding</keyword>
<dbReference type="RefSeq" id="WP_353566449.1">
    <property type="nucleotide sequence ID" value="NZ_BAABRI010000007.1"/>
</dbReference>
<evidence type="ECO:0000256" key="3">
    <source>
        <dbReference type="ARBA" id="ARBA00022741"/>
    </source>
</evidence>
<gene>
    <name evidence="10" type="ORF">Hsar01_01522</name>
</gene>
<dbReference type="InterPro" id="IPR011527">
    <property type="entry name" value="ABC1_TM_dom"/>
</dbReference>
<evidence type="ECO:0000259" key="8">
    <source>
        <dbReference type="PROSITE" id="PS50893"/>
    </source>
</evidence>
<accession>A0ABP9ULW1</accession>
<feature type="transmembrane region" description="Helical" evidence="7">
    <location>
        <begin position="128"/>
        <end position="145"/>
    </location>
</feature>
<organism evidence="10 11">
    <name type="scientific">Haloferula sargassicola</name>
    <dbReference type="NCBI Taxonomy" id="490096"/>
    <lineage>
        <taxon>Bacteria</taxon>
        <taxon>Pseudomonadati</taxon>
        <taxon>Verrucomicrobiota</taxon>
        <taxon>Verrucomicrobiia</taxon>
        <taxon>Verrucomicrobiales</taxon>
        <taxon>Verrucomicrobiaceae</taxon>
        <taxon>Haloferula</taxon>
    </lineage>
</organism>
<evidence type="ECO:0000256" key="2">
    <source>
        <dbReference type="ARBA" id="ARBA00022692"/>
    </source>
</evidence>
<name>A0ABP9ULW1_9BACT</name>
<feature type="transmembrane region" description="Helical" evidence="7">
    <location>
        <begin position="46"/>
        <end position="64"/>
    </location>
</feature>
<dbReference type="InterPro" id="IPR036640">
    <property type="entry name" value="ABC1_TM_sf"/>
</dbReference>
<dbReference type="Pfam" id="PF00005">
    <property type="entry name" value="ABC_tran"/>
    <property type="match status" value="1"/>
</dbReference>
<dbReference type="InterPro" id="IPR027417">
    <property type="entry name" value="P-loop_NTPase"/>
</dbReference>
<dbReference type="SMART" id="SM00382">
    <property type="entry name" value="AAA"/>
    <property type="match status" value="1"/>
</dbReference>
<comment type="caution">
    <text evidence="10">The sequence shown here is derived from an EMBL/GenBank/DDBJ whole genome shotgun (WGS) entry which is preliminary data.</text>
</comment>
<keyword evidence="3" id="KW-0547">Nucleotide-binding</keyword>
<evidence type="ECO:0000313" key="10">
    <source>
        <dbReference type="EMBL" id="GAA5482304.1"/>
    </source>
</evidence>
<dbReference type="InterPro" id="IPR039421">
    <property type="entry name" value="Type_1_exporter"/>
</dbReference>
<feature type="transmembrane region" description="Helical" evidence="7">
    <location>
        <begin position="151"/>
        <end position="170"/>
    </location>
</feature>
<reference evidence="10 11" key="1">
    <citation type="submission" date="2024-02" db="EMBL/GenBank/DDBJ databases">
        <title>Haloferula sargassicola NBRC 104335.</title>
        <authorList>
            <person name="Ichikawa N."/>
            <person name="Katano-Makiyama Y."/>
            <person name="Hidaka K."/>
        </authorList>
    </citation>
    <scope>NUCLEOTIDE SEQUENCE [LARGE SCALE GENOMIC DNA]</scope>
    <source>
        <strain evidence="10 11">NBRC 104335</strain>
    </source>
</reference>
<dbReference type="InterPro" id="IPR003593">
    <property type="entry name" value="AAA+_ATPase"/>
</dbReference>
<dbReference type="GO" id="GO:0005524">
    <property type="term" value="F:ATP binding"/>
    <property type="evidence" value="ECO:0007669"/>
    <property type="project" value="UniProtKB-KW"/>
</dbReference>
<dbReference type="Proteomes" id="UP001476282">
    <property type="component" value="Unassembled WGS sequence"/>
</dbReference>
<dbReference type="Pfam" id="PF00664">
    <property type="entry name" value="ABC_membrane"/>
    <property type="match status" value="1"/>
</dbReference>
<dbReference type="PROSITE" id="PS50893">
    <property type="entry name" value="ABC_TRANSPORTER_2"/>
    <property type="match status" value="1"/>
</dbReference>
<keyword evidence="11" id="KW-1185">Reference proteome</keyword>
<dbReference type="SUPFAM" id="SSF90123">
    <property type="entry name" value="ABC transporter transmembrane region"/>
    <property type="match status" value="1"/>
</dbReference>
<keyword evidence="5 7" id="KW-1133">Transmembrane helix</keyword>